<sequence length="68" mass="7526">MTTYALDPQAGSLLGVWAAKVRHHATVVCRLGAEELEQAARLCEALTRLSAELWDTPAARPARRGRRR</sequence>
<dbReference type="RefSeq" id="WP_396685975.1">
    <property type="nucleotide sequence ID" value="NZ_JBIRPU010000052.1"/>
</dbReference>
<dbReference type="EMBL" id="JBIRPU010000052">
    <property type="protein sequence ID" value="MFI0797193.1"/>
    <property type="molecule type" value="Genomic_DNA"/>
</dbReference>
<proteinExistence type="predicted"/>
<protein>
    <submittedName>
        <fullName evidence="1">Uncharacterized protein</fullName>
    </submittedName>
</protein>
<name>A0ABW7STZ1_9ACTN</name>
<evidence type="ECO:0000313" key="1">
    <source>
        <dbReference type="EMBL" id="MFI0797193.1"/>
    </source>
</evidence>
<evidence type="ECO:0000313" key="2">
    <source>
        <dbReference type="Proteomes" id="UP001611075"/>
    </source>
</evidence>
<accession>A0ABW7STZ1</accession>
<comment type="caution">
    <text evidence="1">The sequence shown here is derived from an EMBL/GenBank/DDBJ whole genome shotgun (WGS) entry which is preliminary data.</text>
</comment>
<reference evidence="1 2" key="1">
    <citation type="submission" date="2024-10" db="EMBL/GenBank/DDBJ databases">
        <title>The Natural Products Discovery Center: Release of the First 8490 Sequenced Strains for Exploring Actinobacteria Biosynthetic Diversity.</title>
        <authorList>
            <person name="Kalkreuter E."/>
            <person name="Kautsar S.A."/>
            <person name="Yang D."/>
            <person name="Bader C.D."/>
            <person name="Teijaro C.N."/>
            <person name="Fluegel L."/>
            <person name="Davis C.M."/>
            <person name="Simpson J.R."/>
            <person name="Lauterbach L."/>
            <person name="Steele A.D."/>
            <person name="Gui C."/>
            <person name="Meng S."/>
            <person name="Li G."/>
            <person name="Viehrig K."/>
            <person name="Ye F."/>
            <person name="Su P."/>
            <person name="Kiefer A.F."/>
            <person name="Nichols A."/>
            <person name="Cepeda A.J."/>
            <person name="Yan W."/>
            <person name="Fan B."/>
            <person name="Jiang Y."/>
            <person name="Adhikari A."/>
            <person name="Zheng C.-J."/>
            <person name="Schuster L."/>
            <person name="Cowan T.M."/>
            <person name="Smanski M.J."/>
            <person name="Chevrette M.G."/>
            <person name="De Carvalho L.P.S."/>
            <person name="Shen B."/>
        </authorList>
    </citation>
    <scope>NUCLEOTIDE SEQUENCE [LARGE SCALE GENOMIC DNA]</scope>
    <source>
        <strain evidence="1 2">NPDC021253</strain>
    </source>
</reference>
<keyword evidence="2" id="KW-1185">Reference proteome</keyword>
<dbReference type="Proteomes" id="UP001611075">
    <property type="component" value="Unassembled WGS sequence"/>
</dbReference>
<gene>
    <name evidence="1" type="ORF">ACH4OY_31640</name>
</gene>
<organism evidence="1 2">
    <name type="scientific">Micromonospora rubida</name>
    <dbReference type="NCBI Taxonomy" id="2697657"/>
    <lineage>
        <taxon>Bacteria</taxon>
        <taxon>Bacillati</taxon>
        <taxon>Actinomycetota</taxon>
        <taxon>Actinomycetes</taxon>
        <taxon>Micromonosporales</taxon>
        <taxon>Micromonosporaceae</taxon>
        <taxon>Micromonospora</taxon>
    </lineage>
</organism>